<organism evidence="1 2">
    <name type="scientific">Morchella conica CCBAS932</name>
    <dbReference type="NCBI Taxonomy" id="1392247"/>
    <lineage>
        <taxon>Eukaryota</taxon>
        <taxon>Fungi</taxon>
        <taxon>Dikarya</taxon>
        <taxon>Ascomycota</taxon>
        <taxon>Pezizomycotina</taxon>
        <taxon>Pezizomycetes</taxon>
        <taxon>Pezizales</taxon>
        <taxon>Morchellaceae</taxon>
        <taxon>Morchella</taxon>
    </lineage>
</organism>
<gene>
    <name evidence="1" type="ORF">P167DRAFT_549959</name>
</gene>
<keyword evidence="2" id="KW-1185">Reference proteome</keyword>
<evidence type="ECO:0000313" key="2">
    <source>
        <dbReference type="Proteomes" id="UP000277580"/>
    </source>
</evidence>
<reference evidence="1 2" key="1">
    <citation type="journal article" date="2018" name="Nat. Ecol. Evol.">
        <title>Pezizomycetes genomes reveal the molecular basis of ectomycorrhizal truffle lifestyle.</title>
        <authorList>
            <person name="Murat C."/>
            <person name="Payen T."/>
            <person name="Noel B."/>
            <person name="Kuo A."/>
            <person name="Morin E."/>
            <person name="Chen J."/>
            <person name="Kohler A."/>
            <person name="Krizsan K."/>
            <person name="Balestrini R."/>
            <person name="Da Silva C."/>
            <person name="Montanini B."/>
            <person name="Hainaut M."/>
            <person name="Levati E."/>
            <person name="Barry K.W."/>
            <person name="Belfiori B."/>
            <person name="Cichocki N."/>
            <person name="Clum A."/>
            <person name="Dockter R.B."/>
            <person name="Fauchery L."/>
            <person name="Guy J."/>
            <person name="Iotti M."/>
            <person name="Le Tacon F."/>
            <person name="Lindquist E.A."/>
            <person name="Lipzen A."/>
            <person name="Malagnac F."/>
            <person name="Mello A."/>
            <person name="Molinier V."/>
            <person name="Miyauchi S."/>
            <person name="Poulain J."/>
            <person name="Riccioni C."/>
            <person name="Rubini A."/>
            <person name="Sitrit Y."/>
            <person name="Splivallo R."/>
            <person name="Traeger S."/>
            <person name="Wang M."/>
            <person name="Zifcakova L."/>
            <person name="Wipf D."/>
            <person name="Zambonelli A."/>
            <person name="Paolocci F."/>
            <person name="Nowrousian M."/>
            <person name="Ottonello S."/>
            <person name="Baldrian P."/>
            <person name="Spatafora J.W."/>
            <person name="Henrissat B."/>
            <person name="Nagy L.G."/>
            <person name="Aury J.M."/>
            <person name="Wincker P."/>
            <person name="Grigoriev I.V."/>
            <person name="Bonfante P."/>
            <person name="Martin F.M."/>
        </authorList>
    </citation>
    <scope>NUCLEOTIDE SEQUENCE [LARGE SCALE GENOMIC DNA]</scope>
    <source>
        <strain evidence="1 2">CCBAS932</strain>
    </source>
</reference>
<dbReference type="EMBL" id="ML119192">
    <property type="protein sequence ID" value="RPB07189.1"/>
    <property type="molecule type" value="Genomic_DNA"/>
</dbReference>
<sequence length="286" mass="30813">MYTAIRAREAPGDLLEDLTKSQRQRQGHGRTDTTDSAPAAVNIASDSLIEEGFFSFPSSGLQVGQSVSRSVGNKVKTFSSPQNSDPSSICSQAIHLVEFHIVAHGGGGGDSGVHLVKWSRGVAVRAHRIFKNLGFFFLPDFLQIGNGERGGTFMNDSEILTSTYAMFHTRFTESESQYSLKVSSCCLSALGMRAPLGDKAPRVCYCRAGLSTPPPLTYLSYISAFWMVLINPRPALLDLPLINGNNLANPLFGPSGYITSVIVSMIEEYQGLVEVKTWGVGIGKGG</sequence>
<accession>A0A3N4KCX1</accession>
<name>A0A3N4KCX1_9PEZI</name>
<dbReference type="InParanoid" id="A0A3N4KCX1"/>
<evidence type="ECO:0000313" key="1">
    <source>
        <dbReference type="EMBL" id="RPB07189.1"/>
    </source>
</evidence>
<dbReference type="Proteomes" id="UP000277580">
    <property type="component" value="Unassembled WGS sequence"/>
</dbReference>
<dbReference type="AlphaFoldDB" id="A0A3N4KCX1"/>
<protein>
    <submittedName>
        <fullName evidence="1">Uncharacterized protein</fullName>
    </submittedName>
</protein>
<proteinExistence type="predicted"/>